<evidence type="ECO:0000313" key="2">
    <source>
        <dbReference type="Proteomes" id="UP000037122"/>
    </source>
</evidence>
<reference evidence="2" key="1">
    <citation type="journal article" date="2015" name="BMC Genomics">
        <title>Draft genome of a commonly misdiagnosed multidrug resistant pathogen Candida auris.</title>
        <authorList>
            <person name="Chatterjee S."/>
            <person name="Alampalli S.V."/>
            <person name="Nageshan R.K."/>
            <person name="Chettiar S.T."/>
            <person name="Joshi S."/>
            <person name="Tatu U.S."/>
        </authorList>
    </citation>
    <scope>NUCLEOTIDE SEQUENCE [LARGE SCALE GENOMIC DNA]</scope>
    <source>
        <strain evidence="2">6684</strain>
    </source>
</reference>
<sequence length="60" mass="6580">MAMMAMARRSQRACARSLGTIPNGRFGVLRVCVRKGPVALKVGKGVILAAQRRKQDGKRR</sequence>
<comment type="caution">
    <text evidence="1">The sequence shown here is derived from an EMBL/GenBank/DDBJ whole genome shotgun (WGS) entry which is preliminary data.</text>
</comment>
<name>A0A0L0NTS7_CANAR</name>
<organism evidence="1 2">
    <name type="scientific">Candidozyma auris</name>
    <name type="common">Yeast</name>
    <name type="synonym">Candida auris</name>
    <dbReference type="NCBI Taxonomy" id="498019"/>
    <lineage>
        <taxon>Eukaryota</taxon>
        <taxon>Fungi</taxon>
        <taxon>Dikarya</taxon>
        <taxon>Ascomycota</taxon>
        <taxon>Saccharomycotina</taxon>
        <taxon>Pichiomycetes</taxon>
        <taxon>Metschnikowiaceae</taxon>
        <taxon>Candidozyma</taxon>
    </lineage>
</organism>
<dbReference type="VEuPathDB" id="FungiDB:QG37_06604"/>
<gene>
    <name evidence="1" type="ORF">QG37_06604</name>
</gene>
<protein>
    <submittedName>
        <fullName evidence="1">Uncharacterized protein</fullName>
    </submittedName>
</protein>
<dbReference type="Proteomes" id="UP000037122">
    <property type="component" value="Unassembled WGS sequence"/>
</dbReference>
<dbReference type="EMBL" id="LGST01000046">
    <property type="protein sequence ID" value="KND97055.1"/>
    <property type="molecule type" value="Genomic_DNA"/>
</dbReference>
<evidence type="ECO:0000313" key="1">
    <source>
        <dbReference type="EMBL" id="KND97055.1"/>
    </source>
</evidence>
<dbReference type="AlphaFoldDB" id="A0A0L0NTS7"/>
<proteinExistence type="predicted"/>
<accession>A0A0L0NTS7</accession>